<dbReference type="PANTHER" id="PTHR31595">
    <property type="entry name" value="LONG-CHAIN-ALCOHOL O-FATTY-ACYLTRANSFERASE 3-RELATED"/>
    <property type="match status" value="1"/>
</dbReference>
<proteinExistence type="inferred from homology"/>
<evidence type="ECO:0000256" key="6">
    <source>
        <dbReference type="ARBA" id="ARBA00023136"/>
    </source>
</evidence>
<dbReference type="OrthoDB" id="4870038at2759"/>
<organism evidence="9 10">
    <name type="scientific">Akanthomyces lecanii RCEF 1005</name>
    <dbReference type="NCBI Taxonomy" id="1081108"/>
    <lineage>
        <taxon>Eukaryota</taxon>
        <taxon>Fungi</taxon>
        <taxon>Dikarya</taxon>
        <taxon>Ascomycota</taxon>
        <taxon>Pezizomycotina</taxon>
        <taxon>Sordariomycetes</taxon>
        <taxon>Hypocreomycetidae</taxon>
        <taxon>Hypocreales</taxon>
        <taxon>Cordycipitaceae</taxon>
        <taxon>Akanthomyces</taxon>
        <taxon>Cordyceps confragosa</taxon>
    </lineage>
</organism>
<dbReference type="InterPro" id="IPR032805">
    <property type="entry name" value="Wax_synthase_dom"/>
</dbReference>
<evidence type="ECO:0000259" key="8">
    <source>
        <dbReference type="Pfam" id="PF13813"/>
    </source>
</evidence>
<gene>
    <name evidence="9" type="ORF">LEL_07812</name>
</gene>
<comment type="caution">
    <text evidence="9">The sequence shown here is derived from an EMBL/GenBank/DDBJ whole genome shotgun (WGS) entry which is preliminary data.</text>
</comment>
<dbReference type="EMBL" id="AZHF01000005">
    <property type="protein sequence ID" value="OAA75824.1"/>
    <property type="molecule type" value="Genomic_DNA"/>
</dbReference>
<name>A0A168FZP3_CORDF</name>
<dbReference type="Pfam" id="PF13813">
    <property type="entry name" value="MBOAT_2"/>
    <property type="match status" value="1"/>
</dbReference>
<dbReference type="PANTHER" id="PTHR31595:SF27">
    <property type="entry name" value="WAX SYNTHASE DOMAIN-CONTAINING PROTEIN-RELATED"/>
    <property type="match status" value="1"/>
</dbReference>
<evidence type="ECO:0000313" key="10">
    <source>
        <dbReference type="Proteomes" id="UP000076881"/>
    </source>
</evidence>
<feature type="transmembrane region" description="Helical" evidence="7">
    <location>
        <begin position="272"/>
        <end position="289"/>
    </location>
</feature>
<dbReference type="Proteomes" id="UP000076881">
    <property type="component" value="Unassembled WGS sequence"/>
</dbReference>
<evidence type="ECO:0000256" key="7">
    <source>
        <dbReference type="SAM" id="Phobius"/>
    </source>
</evidence>
<evidence type="ECO:0000256" key="1">
    <source>
        <dbReference type="ARBA" id="ARBA00004141"/>
    </source>
</evidence>
<feature type="transmembrane region" description="Helical" evidence="7">
    <location>
        <begin position="319"/>
        <end position="338"/>
    </location>
</feature>
<keyword evidence="6 7" id="KW-0472">Membrane</keyword>
<accession>A0A168FZP3</accession>
<protein>
    <recommendedName>
        <fullName evidence="8">Wax synthase domain-containing protein</fullName>
    </recommendedName>
</protein>
<feature type="transmembrane region" description="Helical" evidence="7">
    <location>
        <begin position="44"/>
        <end position="66"/>
    </location>
</feature>
<evidence type="ECO:0000313" key="9">
    <source>
        <dbReference type="EMBL" id="OAA75824.1"/>
    </source>
</evidence>
<dbReference type="InterPro" id="IPR044851">
    <property type="entry name" value="Wax_synthase"/>
</dbReference>
<evidence type="ECO:0000256" key="2">
    <source>
        <dbReference type="ARBA" id="ARBA00007282"/>
    </source>
</evidence>
<feature type="transmembrane region" description="Helical" evidence="7">
    <location>
        <begin position="358"/>
        <end position="377"/>
    </location>
</feature>
<evidence type="ECO:0000256" key="4">
    <source>
        <dbReference type="ARBA" id="ARBA00022692"/>
    </source>
</evidence>
<feature type="transmembrane region" description="Helical" evidence="7">
    <location>
        <begin position="242"/>
        <end position="260"/>
    </location>
</feature>
<keyword evidence="10" id="KW-1185">Reference proteome</keyword>
<keyword evidence="3" id="KW-0808">Transferase</keyword>
<comment type="similarity">
    <text evidence="2">Belongs to the wax synthase family.</text>
</comment>
<dbReference type="AlphaFoldDB" id="A0A168FZP3"/>
<evidence type="ECO:0000256" key="3">
    <source>
        <dbReference type="ARBA" id="ARBA00022679"/>
    </source>
</evidence>
<feature type="domain" description="Wax synthase" evidence="8">
    <location>
        <begin position="243"/>
        <end position="330"/>
    </location>
</feature>
<feature type="transmembrane region" description="Helical" evidence="7">
    <location>
        <begin position="72"/>
        <end position="89"/>
    </location>
</feature>
<keyword evidence="4 7" id="KW-0812">Transmembrane</keyword>
<comment type="subcellular location">
    <subcellularLocation>
        <location evidence="1">Membrane</location>
        <topology evidence="1">Multi-pass membrane protein</topology>
    </subcellularLocation>
</comment>
<keyword evidence="5 7" id="KW-1133">Transmembrane helix</keyword>
<dbReference type="GO" id="GO:0016020">
    <property type="term" value="C:membrane"/>
    <property type="evidence" value="ECO:0007669"/>
    <property type="project" value="UniProtKB-SubCell"/>
</dbReference>
<sequence>MAAPPLSPTAITPAILSIAIYALLFALTLVFLPRKAIFTRMLSLVPLTLAACSVFRYAIVLVGPAATRQSSFLGLLIIHWLGLVEYILLSRVDSAKLVFLAAPAASGQTERNGQAGLARQLWQALSLSCNARRLGTEWEVKNVYHRAGGPQTRLHFVAHVVPRIVLCYLVVDGLTSGPLPEARFITAEKQTAWKLWTLTGEDVGFRVGATMFFWLITYCVIYILIHVPAVISVALGMSAPEFWPHLFGPMSALYTIRGFWGSFWHQRLRKTLTSLSDFIASAVLAIPHPSVLSTYTRLFLVFAISGLLHHPADIFQGMPVTQTASLAFFLMQPVGIVAEDAVQALTRSWPLPDVMRSIAGYAWVAFFLVCTTPTWMFGVMRLGQTPDVLPKVVKPLVDMLTAK</sequence>
<reference evidence="9 10" key="1">
    <citation type="journal article" date="2016" name="Genome Biol. Evol.">
        <title>Divergent and convergent evolution of fungal pathogenicity.</title>
        <authorList>
            <person name="Shang Y."/>
            <person name="Xiao G."/>
            <person name="Zheng P."/>
            <person name="Cen K."/>
            <person name="Zhan S."/>
            <person name="Wang C."/>
        </authorList>
    </citation>
    <scope>NUCLEOTIDE SEQUENCE [LARGE SCALE GENOMIC DNA]</scope>
    <source>
        <strain evidence="9 10">RCEF 1005</strain>
    </source>
</reference>
<feature type="transmembrane region" description="Helical" evidence="7">
    <location>
        <begin position="12"/>
        <end position="32"/>
    </location>
</feature>
<dbReference type="GO" id="GO:0008374">
    <property type="term" value="F:O-acyltransferase activity"/>
    <property type="evidence" value="ECO:0007669"/>
    <property type="project" value="InterPro"/>
</dbReference>
<dbReference type="GO" id="GO:0006629">
    <property type="term" value="P:lipid metabolic process"/>
    <property type="evidence" value="ECO:0007669"/>
    <property type="project" value="InterPro"/>
</dbReference>
<evidence type="ECO:0000256" key="5">
    <source>
        <dbReference type="ARBA" id="ARBA00022989"/>
    </source>
</evidence>
<feature type="transmembrane region" description="Helical" evidence="7">
    <location>
        <begin position="212"/>
        <end position="236"/>
    </location>
</feature>